<comment type="caution">
    <text evidence="3">The sequence shown here is derived from an EMBL/GenBank/DDBJ whole genome shotgun (WGS) entry which is preliminary data.</text>
</comment>
<dbReference type="AlphaFoldDB" id="A0A1Z5T412"/>
<evidence type="ECO:0000256" key="1">
    <source>
        <dbReference type="SAM" id="MobiDB-lite"/>
    </source>
</evidence>
<dbReference type="Proteomes" id="UP000194280">
    <property type="component" value="Unassembled WGS sequence"/>
</dbReference>
<dbReference type="OrthoDB" id="4822at2759"/>
<dbReference type="PANTHER" id="PTHR47251:SF1">
    <property type="entry name" value="FINGER DOMAIN PROTEIN, PUTATIVE (AFU_ORTHOLOGUE AFUA_3G04180)-RELATED"/>
    <property type="match status" value="1"/>
</dbReference>
<feature type="domain" description="C2H2-type" evidence="2">
    <location>
        <begin position="25"/>
        <end position="47"/>
    </location>
</feature>
<dbReference type="VEuPathDB" id="FungiDB:BTJ68_08704"/>
<feature type="region of interest" description="Disordered" evidence="1">
    <location>
        <begin position="227"/>
        <end position="248"/>
    </location>
</feature>
<name>A0A1Z5T412_HORWE</name>
<feature type="compositionally biased region" description="Polar residues" evidence="1">
    <location>
        <begin position="107"/>
        <end position="122"/>
    </location>
</feature>
<dbReference type="InParanoid" id="A0A1Z5T412"/>
<dbReference type="InterPro" id="IPR013087">
    <property type="entry name" value="Znf_C2H2_type"/>
</dbReference>
<dbReference type="SUPFAM" id="SSF57667">
    <property type="entry name" value="beta-beta-alpha zinc fingers"/>
    <property type="match status" value="1"/>
</dbReference>
<keyword evidence="4" id="KW-1185">Reference proteome</keyword>
<feature type="region of interest" description="Disordered" evidence="1">
    <location>
        <begin position="42"/>
        <end position="191"/>
    </location>
</feature>
<feature type="compositionally biased region" description="Low complexity" evidence="1">
    <location>
        <begin position="125"/>
        <end position="146"/>
    </location>
</feature>
<gene>
    <name evidence="3" type="ORF">BTJ68_08704</name>
</gene>
<dbReference type="STRING" id="1157616.A0A1Z5T412"/>
<dbReference type="PROSITE" id="PS00028">
    <property type="entry name" value="ZINC_FINGER_C2H2_1"/>
    <property type="match status" value="1"/>
</dbReference>
<accession>A0A1Z5T412</accession>
<proteinExistence type="predicted"/>
<dbReference type="PANTHER" id="PTHR47251">
    <property type="entry name" value="FINGER DOMAIN PROTEIN, PUTATIVE (AFU_ORTHOLOGUE AFUA_3G04180)-RELATED"/>
    <property type="match status" value="1"/>
</dbReference>
<evidence type="ECO:0000313" key="3">
    <source>
        <dbReference type="EMBL" id="OTA30774.1"/>
    </source>
</evidence>
<dbReference type="InterPro" id="IPR036236">
    <property type="entry name" value="Znf_C2H2_sf"/>
</dbReference>
<evidence type="ECO:0000313" key="4">
    <source>
        <dbReference type="Proteomes" id="UP000194280"/>
    </source>
</evidence>
<sequence>MAPRGHALPQATTESAREVRKAFFCELCQKGYARMNDFEAHEGSYDHQHRKRLKEMKQLTKDPNAASKAERERKANEEAGLKSINLSLSGGASGAASGGKKKPVFKSTLQPHNAASVGSTGNASGGSAPSLPTSSAPAATDTASSAKPLPGTLGTSEDSDLRRTIADLVSTPAHPAEPRHDGWRPSSLPPEQMTRFLKNFSNTQPPTAEELAWRASPLDPRARTVEQELRARGKPGVKAPGESEESARLRRMGEVIARLRGEGTEVHPHILGFARERGIVAD</sequence>
<organism evidence="3 4">
    <name type="scientific">Hortaea werneckii EXF-2000</name>
    <dbReference type="NCBI Taxonomy" id="1157616"/>
    <lineage>
        <taxon>Eukaryota</taxon>
        <taxon>Fungi</taxon>
        <taxon>Dikarya</taxon>
        <taxon>Ascomycota</taxon>
        <taxon>Pezizomycotina</taxon>
        <taxon>Dothideomycetes</taxon>
        <taxon>Dothideomycetidae</taxon>
        <taxon>Mycosphaerellales</taxon>
        <taxon>Teratosphaeriaceae</taxon>
        <taxon>Hortaea</taxon>
    </lineage>
</organism>
<feature type="compositionally biased region" description="Basic and acidic residues" evidence="1">
    <location>
        <begin position="68"/>
        <end position="80"/>
    </location>
</feature>
<dbReference type="EMBL" id="MUNK01000130">
    <property type="protein sequence ID" value="OTA30774.1"/>
    <property type="molecule type" value="Genomic_DNA"/>
</dbReference>
<reference evidence="3 4" key="1">
    <citation type="submission" date="2017-01" db="EMBL/GenBank/DDBJ databases">
        <title>The recent genome duplication of the halophilic yeast Hortaea werneckii: insights from long-read sequencing.</title>
        <authorList>
            <person name="Sinha S."/>
            <person name="Flibotte S."/>
            <person name="Neira M."/>
            <person name="Lenassi M."/>
            <person name="Gostincar C."/>
            <person name="Stajich J.E."/>
            <person name="Nislow C.E."/>
        </authorList>
    </citation>
    <scope>NUCLEOTIDE SEQUENCE [LARGE SCALE GENOMIC DNA]</scope>
    <source>
        <strain evidence="3 4">EXF-2000</strain>
    </source>
</reference>
<evidence type="ECO:0000259" key="2">
    <source>
        <dbReference type="PROSITE" id="PS00028"/>
    </source>
</evidence>
<protein>
    <recommendedName>
        <fullName evidence="2">C2H2-type domain-containing protein</fullName>
    </recommendedName>
</protein>